<comment type="pathway">
    <text evidence="3">Lipid metabolism.</text>
</comment>
<evidence type="ECO:0000256" key="13">
    <source>
        <dbReference type="ARBA" id="ARBA00023136"/>
    </source>
</evidence>
<comment type="pathway">
    <text evidence="2">Glycerolipid metabolism; triacylglycerol biosynthesis.</text>
</comment>
<keyword evidence="9" id="KW-0319">Glycerol metabolism</keyword>
<evidence type="ECO:0000256" key="8">
    <source>
        <dbReference type="ARBA" id="ARBA00022692"/>
    </source>
</evidence>
<dbReference type="EMBL" id="GBHO01016282">
    <property type="protein sequence ID" value="JAG27322.1"/>
    <property type="molecule type" value="Transcribed_RNA"/>
</dbReference>
<comment type="similarity">
    <text evidence="4">Belongs to the diacylglycerol acyltransferase family.</text>
</comment>
<evidence type="ECO:0000256" key="10">
    <source>
        <dbReference type="ARBA" id="ARBA00022824"/>
    </source>
</evidence>
<keyword evidence="13" id="KW-0472">Membrane</keyword>
<keyword evidence="10" id="KW-0256">Endoplasmic reticulum</keyword>
<evidence type="ECO:0000256" key="6">
    <source>
        <dbReference type="ARBA" id="ARBA00022516"/>
    </source>
</evidence>
<evidence type="ECO:0000256" key="2">
    <source>
        <dbReference type="ARBA" id="ARBA00004771"/>
    </source>
</evidence>
<dbReference type="PANTHER" id="PTHR12317">
    <property type="entry name" value="DIACYLGLYCEROL O-ACYLTRANSFERASE"/>
    <property type="match status" value="1"/>
</dbReference>
<evidence type="ECO:0000256" key="4">
    <source>
        <dbReference type="ARBA" id="ARBA00005420"/>
    </source>
</evidence>
<dbReference type="InterPro" id="IPR007130">
    <property type="entry name" value="DAGAT"/>
</dbReference>
<evidence type="ECO:0000256" key="11">
    <source>
        <dbReference type="ARBA" id="ARBA00022989"/>
    </source>
</evidence>
<dbReference type="GO" id="GO:0004144">
    <property type="term" value="F:diacylglycerol O-acyltransferase activity"/>
    <property type="evidence" value="ECO:0007669"/>
    <property type="project" value="UniProtKB-EC"/>
</dbReference>
<accession>A0A0A9Y2P7</accession>
<dbReference type="EC" id="2.3.1.20" evidence="5"/>
<keyword evidence="12" id="KW-0443">Lipid metabolism</keyword>
<dbReference type="GO" id="GO:0019432">
    <property type="term" value="P:triglyceride biosynthetic process"/>
    <property type="evidence" value="ECO:0007669"/>
    <property type="project" value="TreeGrafter"/>
</dbReference>
<gene>
    <name evidence="15" type="primary">DGAT2A</name>
    <name evidence="15" type="ORF">CM83_101604</name>
</gene>
<keyword evidence="7 15" id="KW-0808">Transferase</keyword>
<evidence type="ECO:0000256" key="1">
    <source>
        <dbReference type="ARBA" id="ARBA00004477"/>
    </source>
</evidence>
<keyword evidence="6" id="KW-0444">Lipid biosynthesis</keyword>
<evidence type="ECO:0000256" key="5">
    <source>
        <dbReference type="ARBA" id="ARBA00013244"/>
    </source>
</evidence>
<comment type="subcellular location">
    <subcellularLocation>
        <location evidence="1">Endoplasmic reticulum membrane</location>
        <topology evidence="1">Multi-pass membrane protein</topology>
    </subcellularLocation>
</comment>
<dbReference type="GO" id="GO:0006071">
    <property type="term" value="P:glycerol metabolic process"/>
    <property type="evidence" value="ECO:0007669"/>
    <property type="project" value="UniProtKB-KW"/>
</dbReference>
<evidence type="ECO:0000313" key="15">
    <source>
        <dbReference type="EMBL" id="JAG27322.1"/>
    </source>
</evidence>
<organism evidence="15">
    <name type="scientific">Lygus hesperus</name>
    <name type="common">Western plant bug</name>
    <dbReference type="NCBI Taxonomy" id="30085"/>
    <lineage>
        <taxon>Eukaryota</taxon>
        <taxon>Metazoa</taxon>
        <taxon>Ecdysozoa</taxon>
        <taxon>Arthropoda</taxon>
        <taxon>Hexapoda</taxon>
        <taxon>Insecta</taxon>
        <taxon>Pterygota</taxon>
        <taxon>Neoptera</taxon>
        <taxon>Paraneoptera</taxon>
        <taxon>Hemiptera</taxon>
        <taxon>Heteroptera</taxon>
        <taxon>Panheteroptera</taxon>
        <taxon>Cimicomorpha</taxon>
        <taxon>Miridae</taxon>
        <taxon>Mirini</taxon>
        <taxon>Lygus</taxon>
    </lineage>
</organism>
<protein>
    <recommendedName>
        <fullName evidence="5">diacylglycerol O-acyltransferase</fullName>
        <ecNumber evidence="5">2.3.1.20</ecNumber>
    </recommendedName>
</protein>
<keyword evidence="11" id="KW-1133">Transmembrane helix</keyword>
<sequence length="100" mass="11818">MFPLWRWFFSHFPCSVQFEVPLSHSRQYILSSHPHGVLSLHHAFYMTSREFHAQLPGKWKRHVGATIVFKTPLYRELMLWCGVIDADRRVVDDVLSKGYS</sequence>
<reference evidence="15" key="2">
    <citation type="submission" date="2014-07" db="EMBL/GenBank/DDBJ databases">
        <authorList>
            <person name="Hull J."/>
        </authorList>
    </citation>
    <scope>NUCLEOTIDE SEQUENCE</scope>
</reference>
<evidence type="ECO:0000256" key="9">
    <source>
        <dbReference type="ARBA" id="ARBA00022798"/>
    </source>
</evidence>
<evidence type="ECO:0000256" key="12">
    <source>
        <dbReference type="ARBA" id="ARBA00023098"/>
    </source>
</evidence>
<proteinExistence type="inferred from homology"/>
<dbReference type="PANTHER" id="PTHR12317:SF0">
    <property type="entry name" value="ACYLTRANSFERASE"/>
    <property type="match status" value="1"/>
</dbReference>
<evidence type="ECO:0000256" key="3">
    <source>
        <dbReference type="ARBA" id="ARBA00005189"/>
    </source>
</evidence>
<keyword evidence="8" id="KW-0812">Transmembrane</keyword>
<reference evidence="15" key="1">
    <citation type="journal article" date="2014" name="PLoS ONE">
        <title>Transcriptome-Based Identification of ABC Transporters in the Western Tarnished Plant Bug Lygus hesperus.</title>
        <authorList>
            <person name="Hull J.J."/>
            <person name="Chaney K."/>
            <person name="Geib S.M."/>
            <person name="Fabrick J.A."/>
            <person name="Brent C.S."/>
            <person name="Walsh D."/>
            <person name="Lavine L.C."/>
        </authorList>
    </citation>
    <scope>NUCLEOTIDE SEQUENCE</scope>
</reference>
<evidence type="ECO:0000256" key="14">
    <source>
        <dbReference type="ARBA" id="ARBA00023315"/>
    </source>
</evidence>
<name>A0A0A9Y2P7_LYGHE</name>
<keyword evidence="14 15" id="KW-0012">Acyltransferase</keyword>
<dbReference type="AlphaFoldDB" id="A0A0A9Y2P7"/>
<dbReference type="GO" id="GO:0005789">
    <property type="term" value="C:endoplasmic reticulum membrane"/>
    <property type="evidence" value="ECO:0007669"/>
    <property type="project" value="UniProtKB-SubCell"/>
</dbReference>
<dbReference type="Pfam" id="PF03982">
    <property type="entry name" value="DAGAT"/>
    <property type="match status" value="1"/>
</dbReference>
<evidence type="ECO:0000256" key="7">
    <source>
        <dbReference type="ARBA" id="ARBA00022679"/>
    </source>
</evidence>